<keyword evidence="2" id="KW-1185">Reference proteome</keyword>
<proteinExistence type="predicted"/>
<sequence length="138" mass="15138">MYKFAGFVLLLILVLAGCSESTSLMKEVDRPNKDVKSFVDRNGSKNGIYLYTAPGKGEYVIVNDSTVQQGEPAKLVTDALAELQDGVLTIHFDVTETSDLQDERIKPVSVYKLNNNMKADTIKVVVNGEETSFETSGN</sequence>
<evidence type="ECO:0000313" key="2">
    <source>
        <dbReference type="Proteomes" id="UP001157114"/>
    </source>
</evidence>
<dbReference type="PROSITE" id="PS51257">
    <property type="entry name" value="PROKAR_LIPOPROTEIN"/>
    <property type="match status" value="1"/>
</dbReference>
<dbReference type="EMBL" id="BSSQ01000003">
    <property type="protein sequence ID" value="GLX66519.1"/>
    <property type="molecule type" value="Genomic_DNA"/>
</dbReference>
<protein>
    <recommendedName>
        <fullName evidence="3">Lipoprotein</fullName>
    </recommendedName>
</protein>
<comment type="caution">
    <text evidence="1">The sequence shown here is derived from an EMBL/GenBank/DDBJ whole genome shotgun (WGS) entry which is preliminary data.</text>
</comment>
<evidence type="ECO:0000313" key="1">
    <source>
        <dbReference type="EMBL" id="GLX66519.1"/>
    </source>
</evidence>
<accession>A0ABQ6G6B5</accession>
<organism evidence="1 2">
    <name type="scientific">Paenibacillus glycanilyticus</name>
    <dbReference type="NCBI Taxonomy" id="126569"/>
    <lineage>
        <taxon>Bacteria</taxon>
        <taxon>Bacillati</taxon>
        <taxon>Bacillota</taxon>
        <taxon>Bacilli</taxon>
        <taxon>Bacillales</taxon>
        <taxon>Paenibacillaceae</taxon>
        <taxon>Paenibacillus</taxon>
    </lineage>
</organism>
<gene>
    <name evidence="1" type="ORF">MU1_08630</name>
</gene>
<name>A0ABQ6G6B5_9BACL</name>
<dbReference type="Proteomes" id="UP001157114">
    <property type="component" value="Unassembled WGS sequence"/>
</dbReference>
<reference evidence="1 2" key="1">
    <citation type="submission" date="2023-03" db="EMBL/GenBank/DDBJ databases">
        <title>Draft genome sequence of the bacteria which degrade cell wall of Tricholomamatutake.</title>
        <authorList>
            <person name="Konishi Y."/>
            <person name="Fukuta Y."/>
            <person name="Shirasaka N."/>
        </authorList>
    </citation>
    <scope>NUCLEOTIDE SEQUENCE [LARGE SCALE GENOMIC DNA]</scope>
    <source>
        <strain evidence="2">mu1</strain>
    </source>
</reference>
<evidence type="ECO:0008006" key="3">
    <source>
        <dbReference type="Google" id="ProtNLM"/>
    </source>
</evidence>
<dbReference type="RefSeq" id="WP_284237215.1">
    <property type="nucleotide sequence ID" value="NZ_BSSQ01000003.1"/>
</dbReference>